<reference evidence="8" key="1">
    <citation type="journal article" date="2014" name="Proc. Natl. Acad. Sci. U.S.A.">
        <title>Extensive sampling of basidiomycete genomes demonstrates inadequacy of the white-rot/brown-rot paradigm for wood decay fungi.</title>
        <authorList>
            <person name="Riley R."/>
            <person name="Salamov A.A."/>
            <person name="Brown D.W."/>
            <person name="Nagy L.G."/>
            <person name="Floudas D."/>
            <person name="Held B.W."/>
            <person name="Levasseur A."/>
            <person name="Lombard V."/>
            <person name="Morin E."/>
            <person name="Otillar R."/>
            <person name="Lindquist E.A."/>
            <person name="Sun H."/>
            <person name="LaButti K.M."/>
            <person name="Schmutz J."/>
            <person name="Jabbour D."/>
            <person name="Luo H."/>
            <person name="Baker S.E."/>
            <person name="Pisabarro A.G."/>
            <person name="Walton J.D."/>
            <person name="Blanchette R.A."/>
            <person name="Henrissat B."/>
            <person name="Martin F."/>
            <person name="Cullen D."/>
            <person name="Hibbett D.S."/>
            <person name="Grigoriev I.V."/>
        </authorList>
    </citation>
    <scope>NUCLEOTIDE SEQUENCE [LARGE SCALE GENOMIC DNA]</scope>
    <source>
        <strain evidence="8">CBS 339.88</strain>
    </source>
</reference>
<dbReference type="EMBL" id="KL142371">
    <property type="protein sequence ID" value="KDR80831.1"/>
    <property type="molecule type" value="Genomic_DNA"/>
</dbReference>
<dbReference type="CDD" id="cd00519">
    <property type="entry name" value="Lipase_3"/>
    <property type="match status" value="1"/>
</dbReference>
<dbReference type="Proteomes" id="UP000027222">
    <property type="component" value="Unassembled WGS sequence"/>
</dbReference>
<dbReference type="PANTHER" id="PTHR45856">
    <property type="entry name" value="ALPHA/BETA-HYDROLASES SUPERFAMILY PROTEIN"/>
    <property type="match status" value="1"/>
</dbReference>
<keyword evidence="5" id="KW-0732">Signal</keyword>
<dbReference type="GO" id="GO:0006629">
    <property type="term" value="P:lipid metabolic process"/>
    <property type="evidence" value="ECO:0007669"/>
    <property type="project" value="InterPro"/>
</dbReference>
<organism evidence="7 8">
    <name type="scientific">Galerina marginata (strain CBS 339.88)</name>
    <dbReference type="NCBI Taxonomy" id="685588"/>
    <lineage>
        <taxon>Eukaryota</taxon>
        <taxon>Fungi</taxon>
        <taxon>Dikarya</taxon>
        <taxon>Basidiomycota</taxon>
        <taxon>Agaricomycotina</taxon>
        <taxon>Agaricomycetes</taxon>
        <taxon>Agaricomycetidae</taxon>
        <taxon>Agaricales</taxon>
        <taxon>Agaricineae</taxon>
        <taxon>Strophariaceae</taxon>
        <taxon>Galerina</taxon>
    </lineage>
</organism>
<evidence type="ECO:0000313" key="8">
    <source>
        <dbReference type="Proteomes" id="UP000027222"/>
    </source>
</evidence>
<comment type="catalytic activity">
    <reaction evidence="4">
        <text>a monoacylglycerol + H2O = glycerol + a fatty acid + H(+)</text>
        <dbReference type="Rhea" id="RHEA:15245"/>
        <dbReference type="ChEBI" id="CHEBI:15377"/>
        <dbReference type="ChEBI" id="CHEBI:15378"/>
        <dbReference type="ChEBI" id="CHEBI:17408"/>
        <dbReference type="ChEBI" id="CHEBI:17754"/>
        <dbReference type="ChEBI" id="CHEBI:28868"/>
    </reaction>
</comment>
<evidence type="ECO:0000256" key="3">
    <source>
        <dbReference type="ARBA" id="ARBA00047591"/>
    </source>
</evidence>
<proteinExistence type="inferred from homology"/>
<keyword evidence="8" id="KW-1185">Reference proteome</keyword>
<comment type="similarity">
    <text evidence="2">Belongs to the AB hydrolase superfamily. Lipase family. Class 3 subfamily.</text>
</comment>
<evidence type="ECO:0000256" key="2">
    <source>
        <dbReference type="ARBA" id="ARBA00043996"/>
    </source>
</evidence>
<evidence type="ECO:0000256" key="4">
    <source>
        <dbReference type="ARBA" id="ARBA00048461"/>
    </source>
</evidence>
<evidence type="ECO:0000256" key="5">
    <source>
        <dbReference type="SAM" id="SignalP"/>
    </source>
</evidence>
<keyword evidence="1" id="KW-1015">Disulfide bond</keyword>
<evidence type="ECO:0000313" key="7">
    <source>
        <dbReference type="EMBL" id="KDR80831.1"/>
    </source>
</evidence>
<feature type="chain" id="PRO_5001646740" description="Fungal lipase-type domain-containing protein" evidence="5">
    <location>
        <begin position="20"/>
        <end position="309"/>
    </location>
</feature>
<dbReference type="InterPro" id="IPR051218">
    <property type="entry name" value="Sec_MonoDiacylglyc_Lipase"/>
</dbReference>
<feature type="domain" description="Fungal lipase-type" evidence="6">
    <location>
        <begin position="108"/>
        <end position="245"/>
    </location>
</feature>
<comment type="catalytic activity">
    <reaction evidence="3">
        <text>a diacylglycerol + H2O = a monoacylglycerol + a fatty acid + H(+)</text>
        <dbReference type="Rhea" id="RHEA:32731"/>
        <dbReference type="ChEBI" id="CHEBI:15377"/>
        <dbReference type="ChEBI" id="CHEBI:15378"/>
        <dbReference type="ChEBI" id="CHEBI:17408"/>
        <dbReference type="ChEBI" id="CHEBI:18035"/>
        <dbReference type="ChEBI" id="CHEBI:28868"/>
    </reaction>
</comment>
<dbReference type="InterPro" id="IPR029058">
    <property type="entry name" value="AB_hydrolase_fold"/>
</dbReference>
<dbReference type="STRING" id="685588.A0A067TCE8"/>
<dbReference type="HOGENOM" id="CLU_032957_1_1_1"/>
<name>A0A067TCE8_GALM3</name>
<gene>
    <name evidence="7" type="ORF">GALMADRAFT_153251</name>
</gene>
<feature type="signal peptide" evidence="5">
    <location>
        <begin position="1"/>
        <end position="19"/>
    </location>
</feature>
<dbReference type="PANTHER" id="PTHR45856:SF11">
    <property type="entry name" value="FUNGAL LIPASE-LIKE DOMAIN-CONTAINING PROTEIN"/>
    <property type="match status" value="1"/>
</dbReference>
<accession>A0A067TCE8</accession>
<dbReference type="InterPro" id="IPR002921">
    <property type="entry name" value="Fungal_lipase-type"/>
</dbReference>
<dbReference type="OrthoDB" id="438440at2759"/>
<sequence length="309" mass="33301">MVRSIVSLLLSLLFLSVAGLPLKTTTAFERRAVDQGLYSTVFFIFGALTKQLLTATFDDLVFYLKYAFSAYGGQCARPNGNTLVQQIDDRKTDTQGFIARDDSKKEIVVAMRGTSSLQDFRTDRDITLVPFQSPGVNPPAGAQAHHGFLTAWNAVAPQIIAAVKSQLRANPDYTIATTGHSLGGGLSSLAGISMQQNFPNTTVHMFTYGQPRTGNAEYANFINKQFGENASRSVHTNDGVPTIIPASANGYRHHGIEFFQNPDPASAAMTKKCDSSGEDPTCSAAIASKGINAAHLTYFNIKLGTLFCS</sequence>
<evidence type="ECO:0000259" key="6">
    <source>
        <dbReference type="Pfam" id="PF01764"/>
    </source>
</evidence>
<dbReference type="AlphaFoldDB" id="A0A067TCE8"/>
<evidence type="ECO:0000256" key="1">
    <source>
        <dbReference type="ARBA" id="ARBA00023157"/>
    </source>
</evidence>
<dbReference type="Gene3D" id="3.40.50.1820">
    <property type="entry name" value="alpha/beta hydrolase"/>
    <property type="match status" value="1"/>
</dbReference>
<dbReference type="Pfam" id="PF01764">
    <property type="entry name" value="Lipase_3"/>
    <property type="match status" value="1"/>
</dbReference>
<protein>
    <recommendedName>
        <fullName evidence="6">Fungal lipase-type domain-containing protein</fullName>
    </recommendedName>
</protein>
<dbReference type="SUPFAM" id="SSF53474">
    <property type="entry name" value="alpha/beta-Hydrolases"/>
    <property type="match status" value="1"/>
</dbReference>